<dbReference type="EMBL" id="CAFBOZ010000243">
    <property type="protein sequence ID" value="CAB5017313.1"/>
    <property type="molecule type" value="Genomic_DNA"/>
</dbReference>
<dbReference type="InterPro" id="IPR008972">
    <property type="entry name" value="Cupredoxin"/>
</dbReference>
<dbReference type="AlphaFoldDB" id="A0A6J7QNU0"/>
<organism evidence="2">
    <name type="scientific">freshwater metagenome</name>
    <dbReference type="NCBI Taxonomy" id="449393"/>
    <lineage>
        <taxon>unclassified sequences</taxon>
        <taxon>metagenomes</taxon>
        <taxon>ecological metagenomes</taxon>
    </lineage>
</organism>
<proteinExistence type="predicted"/>
<gene>
    <name evidence="1" type="ORF">UFOPK3773_01339</name>
    <name evidence="2" type="ORF">UFOPK3992_01519</name>
</gene>
<sequence>MKRALFAILTVLIGAGVVAVSALVVSARGAEPPTIRATVSGTATTPQGELPHATLEMSIYPNPSAAAPGPDIPAGGVTMVANSQGWPFYSPSTSIELPANSLVTITLHQYDTGGQIFNNWLATVSGTVDGTATYDGTAKASIDPANVAHTFTIHQYPDSTQPYFFVNVPMPAQADTAKNEANGYPKPLDVTFSFVTGAPGTYVWNCEFPCGTGYVQFGGPMSQRGFMSGTVTVV</sequence>
<name>A0A6J7QNU0_9ZZZZ</name>
<protein>
    <submittedName>
        <fullName evidence="2">Unannotated protein</fullName>
    </submittedName>
</protein>
<evidence type="ECO:0000313" key="1">
    <source>
        <dbReference type="EMBL" id="CAB4949786.1"/>
    </source>
</evidence>
<accession>A0A6J7QNU0</accession>
<dbReference type="EMBL" id="CAFBNF010000156">
    <property type="protein sequence ID" value="CAB4949786.1"/>
    <property type="molecule type" value="Genomic_DNA"/>
</dbReference>
<evidence type="ECO:0000313" key="2">
    <source>
        <dbReference type="EMBL" id="CAB5017313.1"/>
    </source>
</evidence>
<reference evidence="2" key="1">
    <citation type="submission" date="2020-05" db="EMBL/GenBank/DDBJ databases">
        <authorList>
            <person name="Chiriac C."/>
            <person name="Salcher M."/>
            <person name="Ghai R."/>
            <person name="Kavagutti S V."/>
        </authorList>
    </citation>
    <scope>NUCLEOTIDE SEQUENCE</scope>
</reference>
<dbReference type="Gene3D" id="2.60.40.420">
    <property type="entry name" value="Cupredoxins - blue copper proteins"/>
    <property type="match status" value="1"/>
</dbReference>